<reference evidence="2 3" key="1">
    <citation type="submission" date="2020-09" db="EMBL/GenBank/DDBJ databases">
        <title>De no assembly of potato wild relative species, Solanum commersonii.</title>
        <authorList>
            <person name="Cho K."/>
        </authorList>
    </citation>
    <scope>NUCLEOTIDE SEQUENCE [LARGE SCALE GENOMIC DNA]</scope>
    <source>
        <strain evidence="2">LZ3.2</strain>
        <tissue evidence="2">Leaf</tissue>
    </source>
</reference>
<dbReference type="OrthoDB" id="1920416at2759"/>
<dbReference type="Gene3D" id="3.40.50.2000">
    <property type="entry name" value="Glycogen Phosphorylase B"/>
    <property type="match status" value="1"/>
</dbReference>
<dbReference type="PANTHER" id="PTHR43025">
    <property type="entry name" value="MONOGALACTOSYLDIACYLGLYCEROL SYNTHASE"/>
    <property type="match status" value="1"/>
</dbReference>
<feature type="domain" description="USP" evidence="1">
    <location>
        <begin position="1"/>
        <end position="90"/>
    </location>
</feature>
<sequence length="292" mass="33228">MSKKINRHVQFLFSFDMKPYFSSSIIWKRDGNRMFSFYVVTHSGMLESGHYVTYLHLRNQWYKCDDAWIIEVDKEVVKASYCYLMCYCRSEEVARGALKAGLQPSQIKLFGLLVRPSFVKPVCPKVELGKELEMEGHLPVVLLMGGGEGMGSIEATTRALADALYNERLGEPIGQVLVICGRNKKLADRLNSVDWKNPVQVKGFVTKMEECMGVCDCIITKVNFLSDVIKVLPPVYFRKQIVKREDDIRLTSKEQKETRTIAEPMIRGLTIILNGNIAGQEARNVPHVIENE</sequence>
<dbReference type="Gene3D" id="3.90.70.10">
    <property type="entry name" value="Cysteine proteinases"/>
    <property type="match status" value="1"/>
</dbReference>
<dbReference type="EMBL" id="JACXVP010000008">
    <property type="protein sequence ID" value="KAG5591143.1"/>
    <property type="molecule type" value="Genomic_DNA"/>
</dbReference>
<dbReference type="Proteomes" id="UP000824120">
    <property type="component" value="Chromosome 8"/>
</dbReference>
<gene>
    <name evidence="2" type="ORF">H5410_041657</name>
</gene>
<keyword evidence="3" id="KW-1185">Reference proteome</keyword>
<protein>
    <recommendedName>
        <fullName evidence="1">USP domain-containing protein</fullName>
    </recommendedName>
</protein>
<dbReference type="GO" id="GO:0016579">
    <property type="term" value="P:protein deubiquitination"/>
    <property type="evidence" value="ECO:0007669"/>
    <property type="project" value="InterPro"/>
</dbReference>
<dbReference type="GO" id="GO:0004843">
    <property type="term" value="F:cysteine-type deubiquitinase activity"/>
    <property type="evidence" value="ECO:0007669"/>
    <property type="project" value="InterPro"/>
</dbReference>
<dbReference type="InterPro" id="IPR028889">
    <property type="entry name" value="USP"/>
</dbReference>
<dbReference type="PANTHER" id="PTHR43025:SF3">
    <property type="entry name" value="MONOGALACTOSYLDIACYLGLYCEROL SYNTHASE 1, CHLOROPLASTIC"/>
    <property type="match status" value="1"/>
</dbReference>
<dbReference type="InterPro" id="IPR038765">
    <property type="entry name" value="Papain-like_cys_pep_sf"/>
</dbReference>
<evidence type="ECO:0000259" key="1">
    <source>
        <dbReference type="PROSITE" id="PS50235"/>
    </source>
</evidence>
<organism evidence="2 3">
    <name type="scientific">Solanum commersonii</name>
    <name type="common">Commerson's wild potato</name>
    <name type="synonym">Commerson's nightshade</name>
    <dbReference type="NCBI Taxonomy" id="4109"/>
    <lineage>
        <taxon>Eukaryota</taxon>
        <taxon>Viridiplantae</taxon>
        <taxon>Streptophyta</taxon>
        <taxon>Embryophyta</taxon>
        <taxon>Tracheophyta</taxon>
        <taxon>Spermatophyta</taxon>
        <taxon>Magnoliopsida</taxon>
        <taxon>eudicotyledons</taxon>
        <taxon>Gunneridae</taxon>
        <taxon>Pentapetalae</taxon>
        <taxon>asterids</taxon>
        <taxon>lamiids</taxon>
        <taxon>Solanales</taxon>
        <taxon>Solanaceae</taxon>
        <taxon>Solanoideae</taxon>
        <taxon>Solaneae</taxon>
        <taxon>Solanum</taxon>
    </lineage>
</organism>
<dbReference type="InterPro" id="IPR050519">
    <property type="entry name" value="Glycosyltransf_28_UgtP"/>
</dbReference>
<dbReference type="PROSITE" id="PS50235">
    <property type="entry name" value="USP_3"/>
    <property type="match status" value="1"/>
</dbReference>
<comment type="caution">
    <text evidence="2">The sequence shown here is derived from an EMBL/GenBank/DDBJ whole genome shotgun (WGS) entry which is preliminary data.</text>
</comment>
<evidence type="ECO:0000313" key="3">
    <source>
        <dbReference type="Proteomes" id="UP000824120"/>
    </source>
</evidence>
<dbReference type="AlphaFoldDB" id="A0A9J5XU74"/>
<accession>A0A9J5XU74</accession>
<dbReference type="Pfam" id="PF00443">
    <property type="entry name" value="UCH"/>
    <property type="match status" value="1"/>
</dbReference>
<dbReference type="SUPFAM" id="SSF53756">
    <property type="entry name" value="UDP-Glycosyltransferase/glycogen phosphorylase"/>
    <property type="match status" value="1"/>
</dbReference>
<dbReference type="SUPFAM" id="SSF54001">
    <property type="entry name" value="Cysteine proteinases"/>
    <property type="match status" value="1"/>
</dbReference>
<evidence type="ECO:0000313" key="2">
    <source>
        <dbReference type="EMBL" id="KAG5591143.1"/>
    </source>
</evidence>
<name>A0A9J5XU74_SOLCO</name>
<dbReference type="InterPro" id="IPR001394">
    <property type="entry name" value="Peptidase_C19_UCH"/>
</dbReference>
<proteinExistence type="predicted"/>